<dbReference type="HOGENOM" id="CLU_2596535_0_0_1"/>
<keyword evidence="5" id="KW-0349">Heme</keyword>
<dbReference type="InterPro" id="IPR050364">
    <property type="entry name" value="Cytochrome_P450_fung"/>
</dbReference>
<comment type="pathway">
    <text evidence="3">Secondary metabolite biosynthesis.</text>
</comment>
<evidence type="ECO:0000256" key="1">
    <source>
        <dbReference type="ARBA" id="ARBA00001971"/>
    </source>
</evidence>
<keyword evidence="11" id="KW-0503">Monooxygenase</keyword>
<keyword evidence="10" id="KW-0408">Iron</keyword>
<dbReference type="Pfam" id="PF00067">
    <property type="entry name" value="p450"/>
    <property type="match status" value="1"/>
</dbReference>
<comment type="subcellular location">
    <subcellularLocation>
        <location evidence="2">Membrane</location>
    </subcellularLocation>
</comment>
<dbReference type="EMBL" id="KB469306">
    <property type="protein sequence ID" value="EPQ52935.1"/>
    <property type="molecule type" value="Genomic_DNA"/>
</dbReference>
<evidence type="ECO:0000256" key="7">
    <source>
        <dbReference type="ARBA" id="ARBA00022723"/>
    </source>
</evidence>
<sequence length="80" mass="9150">RWMPTAPGGFPHFSEADDVYKGYLIKGKSMVIPNIWAMQHNVDQFPDPLTFNPDRFLNDAHTRGPDTLIEGHYGFGFGRR</sequence>
<dbReference type="Gene3D" id="1.10.630.10">
    <property type="entry name" value="Cytochrome P450"/>
    <property type="match status" value="1"/>
</dbReference>
<dbReference type="AlphaFoldDB" id="S7RFG3"/>
<dbReference type="InterPro" id="IPR036396">
    <property type="entry name" value="Cyt_P450_sf"/>
</dbReference>
<evidence type="ECO:0000256" key="10">
    <source>
        <dbReference type="ARBA" id="ARBA00023004"/>
    </source>
</evidence>
<comment type="cofactor">
    <cofactor evidence="1">
        <name>heme</name>
        <dbReference type="ChEBI" id="CHEBI:30413"/>
    </cofactor>
</comment>
<feature type="non-terminal residue" evidence="13">
    <location>
        <position position="80"/>
    </location>
</feature>
<reference evidence="13 14" key="1">
    <citation type="journal article" date="2012" name="Science">
        <title>The Paleozoic origin of enzymatic lignin decomposition reconstructed from 31 fungal genomes.</title>
        <authorList>
            <person name="Floudas D."/>
            <person name="Binder M."/>
            <person name="Riley R."/>
            <person name="Barry K."/>
            <person name="Blanchette R.A."/>
            <person name="Henrissat B."/>
            <person name="Martinez A.T."/>
            <person name="Otillar R."/>
            <person name="Spatafora J.W."/>
            <person name="Yadav J.S."/>
            <person name="Aerts A."/>
            <person name="Benoit I."/>
            <person name="Boyd A."/>
            <person name="Carlson A."/>
            <person name="Copeland A."/>
            <person name="Coutinho P.M."/>
            <person name="de Vries R.P."/>
            <person name="Ferreira P."/>
            <person name="Findley K."/>
            <person name="Foster B."/>
            <person name="Gaskell J."/>
            <person name="Glotzer D."/>
            <person name="Gorecki P."/>
            <person name="Heitman J."/>
            <person name="Hesse C."/>
            <person name="Hori C."/>
            <person name="Igarashi K."/>
            <person name="Jurgens J.A."/>
            <person name="Kallen N."/>
            <person name="Kersten P."/>
            <person name="Kohler A."/>
            <person name="Kuees U."/>
            <person name="Kumar T.K.A."/>
            <person name="Kuo A."/>
            <person name="LaButti K."/>
            <person name="Larrondo L.F."/>
            <person name="Lindquist E."/>
            <person name="Ling A."/>
            <person name="Lombard V."/>
            <person name="Lucas S."/>
            <person name="Lundell T."/>
            <person name="Martin R."/>
            <person name="McLaughlin D.J."/>
            <person name="Morgenstern I."/>
            <person name="Morin E."/>
            <person name="Murat C."/>
            <person name="Nagy L.G."/>
            <person name="Nolan M."/>
            <person name="Ohm R.A."/>
            <person name="Patyshakuliyeva A."/>
            <person name="Rokas A."/>
            <person name="Ruiz-Duenas F.J."/>
            <person name="Sabat G."/>
            <person name="Salamov A."/>
            <person name="Samejima M."/>
            <person name="Schmutz J."/>
            <person name="Slot J.C."/>
            <person name="St John F."/>
            <person name="Stenlid J."/>
            <person name="Sun H."/>
            <person name="Sun S."/>
            <person name="Syed K."/>
            <person name="Tsang A."/>
            <person name="Wiebenga A."/>
            <person name="Young D."/>
            <person name="Pisabarro A."/>
            <person name="Eastwood D.C."/>
            <person name="Martin F."/>
            <person name="Cullen D."/>
            <person name="Grigoriev I.V."/>
            <person name="Hibbett D.S."/>
        </authorList>
    </citation>
    <scope>NUCLEOTIDE SEQUENCE [LARGE SCALE GENOMIC DNA]</scope>
    <source>
        <strain evidence="13 14">ATCC 11539</strain>
    </source>
</reference>
<gene>
    <name evidence="13" type="ORF">GLOTRDRAFT_16015</name>
</gene>
<dbReference type="Proteomes" id="UP000030669">
    <property type="component" value="Unassembled WGS sequence"/>
</dbReference>
<evidence type="ECO:0000256" key="6">
    <source>
        <dbReference type="ARBA" id="ARBA00022692"/>
    </source>
</evidence>
<evidence type="ECO:0000256" key="4">
    <source>
        <dbReference type="ARBA" id="ARBA00010617"/>
    </source>
</evidence>
<dbReference type="GO" id="GO:0016020">
    <property type="term" value="C:membrane"/>
    <property type="evidence" value="ECO:0007669"/>
    <property type="project" value="UniProtKB-SubCell"/>
</dbReference>
<organism evidence="13 14">
    <name type="scientific">Gloeophyllum trabeum (strain ATCC 11539 / FP-39264 / Madison 617)</name>
    <name type="common">Brown rot fungus</name>
    <dbReference type="NCBI Taxonomy" id="670483"/>
    <lineage>
        <taxon>Eukaryota</taxon>
        <taxon>Fungi</taxon>
        <taxon>Dikarya</taxon>
        <taxon>Basidiomycota</taxon>
        <taxon>Agaricomycotina</taxon>
        <taxon>Agaricomycetes</taxon>
        <taxon>Gloeophyllales</taxon>
        <taxon>Gloeophyllaceae</taxon>
        <taxon>Gloeophyllum</taxon>
    </lineage>
</organism>
<feature type="non-terminal residue" evidence="13">
    <location>
        <position position="1"/>
    </location>
</feature>
<evidence type="ECO:0000256" key="3">
    <source>
        <dbReference type="ARBA" id="ARBA00005179"/>
    </source>
</evidence>
<dbReference type="InterPro" id="IPR002401">
    <property type="entry name" value="Cyt_P450_E_grp-I"/>
</dbReference>
<dbReference type="GeneID" id="19304900"/>
<name>S7RFG3_GLOTA</name>
<comment type="similarity">
    <text evidence="4">Belongs to the cytochrome P450 family.</text>
</comment>
<evidence type="ECO:0000256" key="12">
    <source>
        <dbReference type="ARBA" id="ARBA00023136"/>
    </source>
</evidence>
<keyword evidence="8" id="KW-1133">Transmembrane helix</keyword>
<dbReference type="RefSeq" id="XP_007868149.1">
    <property type="nucleotide sequence ID" value="XM_007869958.1"/>
</dbReference>
<proteinExistence type="inferred from homology"/>
<dbReference type="PANTHER" id="PTHR46300:SF2">
    <property type="entry name" value="CYTOCHROME P450 MONOOXYGENASE ALNH-RELATED"/>
    <property type="match status" value="1"/>
</dbReference>
<dbReference type="KEGG" id="gtr:GLOTRDRAFT_16015"/>
<keyword evidence="6" id="KW-0812">Transmembrane</keyword>
<dbReference type="SUPFAM" id="SSF48264">
    <property type="entry name" value="Cytochrome P450"/>
    <property type="match status" value="1"/>
</dbReference>
<accession>S7RFG3</accession>
<evidence type="ECO:0000256" key="5">
    <source>
        <dbReference type="ARBA" id="ARBA00022617"/>
    </source>
</evidence>
<keyword evidence="7" id="KW-0479">Metal-binding</keyword>
<evidence type="ECO:0000313" key="13">
    <source>
        <dbReference type="EMBL" id="EPQ52935.1"/>
    </source>
</evidence>
<keyword evidence="12" id="KW-0472">Membrane</keyword>
<evidence type="ECO:0000256" key="11">
    <source>
        <dbReference type="ARBA" id="ARBA00023033"/>
    </source>
</evidence>
<dbReference type="PRINTS" id="PR00463">
    <property type="entry name" value="EP450I"/>
</dbReference>
<dbReference type="InterPro" id="IPR001128">
    <property type="entry name" value="Cyt_P450"/>
</dbReference>
<dbReference type="OrthoDB" id="2789670at2759"/>
<evidence type="ECO:0000313" key="14">
    <source>
        <dbReference type="Proteomes" id="UP000030669"/>
    </source>
</evidence>
<keyword evidence="14" id="KW-1185">Reference proteome</keyword>
<evidence type="ECO:0000256" key="9">
    <source>
        <dbReference type="ARBA" id="ARBA00023002"/>
    </source>
</evidence>
<dbReference type="GO" id="GO:0004497">
    <property type="term" value="F:monooxygenase activity"/>
    <property type="evidence" value="ECO:0007669"/>
    <property type="project" value="UniProtKB-KW"/>
</dbReference>
<dbReference type="GO" id="GO:0005506">
    <property type="term" value="F:iron ion binding"/>
    <property type="evidence" value="ECO:0007669"/>
    <property type="project" value="InterPro"/>
</dbReference>
<evidence type="ECO:0000256" key="2">
    <source>
        <dbReference type="ARBA" id="ARBA00004370"/>
    </source>
</evidence>
<evidence type="ECO:0000256" key="8">
    <source>
        <dbReference type="ARBA" id="ARBA00022989"/>
    </source>
</evidence>
<dbReference type="PANTHER" id="PTHR46300">
    <property type="entry name" value="P450, PUTATIVE (EUROFUNG)-RELATED-RELATED"/>
    <property type="match status" value="1"/>
</dbReference>
<dbReference type="GO" id="GO:0020037">
    <property type="term" value="F:heme binding"/>
    <property type="evidence" value="ECO:0007669"/>
    <property type="project" value="InterPro"/>
</dbReference>
<keyword evidence="9" id="KW-0560">Oxidoreductase</keyword>
<protein>
    <submittedName>
        <fullName evidence="13">Cytochrome P450</fullName>
    </submittedName>
</protein>
<dbReference type="GO" id="GO:0016705">
    <property type="term" value="F:oxidoreductase activity, acting on paired donors, with incorporation or reduction of molecular oxygen"/>
    <property type="evidence" value="ECO:0007669"/>
    <property type="project" value="InterPro"/>
</dbReference>